<dbReference type="EMBL" id="CP014580">
    <property type="protein sequence ID" value="ANB77911.1"/>
    <property type="molecule type" value="Genomic_DNA"/>
</dbReference>
<name>A0A160FX64_9BURK</name>
<protein>
    <recommendedName>
        <fullName evidence="1">Winged helix-turn helix domain-containing protein</fullName>
    </recommendedName>
</protein>
<keyword evidence="2" id="KW-0614">Plasmid</keyword>
<sequence length="373" mass="41479">MSKIVYKYCQNQADIAAKALPKFTMSKYLDDAPLARRRALAAEFLLNGEGISEVSRKARLSLPTVSKYKDLVERGGADALARLRIHGGPSRLDDASQSWLVSTIKHSPELHGYPGPTWTISQLRELILRRFGVRFSPSHVGYLVRGYGLAYRLTYSTSEKASSATAHKPQSDGYAARRKIAAKMLLDGDSVGHVSKALNISVRTITKYRSMVVANGVEAVEQLKASGRSATLGPEALKWLRATLEGSPMAHGYETELWRNGDVQKLIKERFGVYHSSGHVRTLVGKLGLDHRMRPPKLRTENKRLTINDETLAWVAATVKESPRVHGIDADHWTNGRLRTVLHRRAGVDYSRGYIWEIATRAGVADLLTKLRS</sequence>
<keyword evidence="3" id="KW-1185">Reference proteome</keyword>
<dbReference type="Proteomes" id="UP000076852">
    <property type="component" value="Plasmid pOLGA1"/>
</dbReference>
<dbReference type="AlphaFoldDB" id="A0A160FX64"/>
<reference evidence="2 3" key="1">
    <citation type="journal article" date="2016" name="Gene">
        <title>PacBio SMRT assembly of a complex multi-replicon genome reveals chlorocatechol degradative operon in a region of genome plasticity.</title>
        <authorList>
            <person name="Ricker N."/>
            <person name="Shen S.Y."/>
            <person name="Goordial J."/>
            <person name="Jin S."/>
            <person name="Fulthorpe R.R."/>
        </authorList>
    </citation>
    <scope>NUCLEOTIDE SEQUENCE [LARGE SCALE GENOMIC DNA]</scope>
    <source>
        <strain evidence="2 3">OLGA172</strain>
        <plasmid evidence="3">polga1</plasmid>
    </source>
</reference>
<accession>A0A160FX64</accession>
<gene>
    <name evidence="2" type="ORF">AYM40_36840</name>
</gene>
<dbReference type="OrthoDB" id="9065453at2"/>
<geneLocation type="plasmid" evidence="3">
    <name>polga1</name>
</geneLocation>
<dbReference type="InterPro" id="IPR009057">
    <property type="entry name" value="Homeodomain-like_sf"/>
</dbReference>
<dbReference type="RefSeq" id="WP_063501087.1">
    <property type="nucleotide sequence ID" value="NZ_CP014580.1"/>
</dbReference>
<evidence type="ECO:0000259" key="1">
    <source>
        <dbReference type="Pfam" id="PF13592"/>
    </source>
</evidence>
<organism evidence="2 3">
    <name type="scientific">Paraburkholderia phytofirmans OLGA172</name>
    <dbReference type="NCBI Taxonomy" id="1417228"/>
    <lineage>
        <taxon>Bacteria</taxon>
        <taxon>Pseudomonadati</taxon>
        <taxon>Pseudomonadota</taxon>
        <taxon>Betaproteobacteria</taxon>
        <taxon>Burkholderiales</taxon>
        <taxon>Burkholderiaceae</taxon>
        <taxon>Paraburkholderia</taxon>
    </lineage>
</organism>
<evidence type="ECO:0000313" key="2">
    <source>
        <dbReference type="EMBL" id="ANB77911.1"/>
    </source>
</evidence>
<evidence type="ECO:0000313" key="3">
    <source>
        <dbReference type="Proteomes" id="UP000076852"/>
    </source>
</evidence>
<proteinExistence type="predicted"/>
<dbReference type="InterPro" id="IPR025959">
    <property type="entry name" value="Winged_HTH_dom"/>
</dbReference>
<dbReference type="Pfam" id="PF13592">
    <property type="entry name" value="HTH_33"/>
    <property type="match status" value="1"/>
</dbReference>
<feature type="domain" description="Winged helix-turn helix" evidence="1">
    <location>
        <begin position="116"/>
        <end position="152"/>
    </location>
</feature>
<dbReference type="KEGG" id="buz:AYM40_36840"/>
<dbReference type="SUPFAM" id="SSF46689">
    <property type="entry name" value="Homeodomain-like"/>
    <property type="match status" value="2"/>
</dbReference>